<organism evidence="1">
    <name type="scientific">uncultured delta proteobacterium</name>
    <dbReference type="NCBI Taxonomy" id="34034"/>
    <lineage>
        <taxon>Bacteria</taxon>
        <taxon>Deltaproteobacteria</taxon>
        <taxon>environmental samples</taxon>
    </lineage>
</organism>
<dbReference type="SUPFAM" id="SSF48371">
    <property type="entry name" value="ARM repeat"/>
    <property type="match status" value="1"/>
</dbReference>
<gene>
    <name evidence="1" type="ORF">KL86DPRO_20187</name>
</gene>
<protein>
    <submittedName>
        <fullName evidence="1">PBS lyase HEAT-like repeat family protein</fullName>
    </submittedName>
</protein>
<dbReference type="GO" id="GO:0016829">
    <property type="term" value="F:lyase activity"/>
    <property type="evidence" value="ECO:0007669"/>
    <property type="project" value="UniProtKB-KW"/>
</dbReference>
<reference evidence="1" key="1">
    <citation type="submission" date="2016-04" db="EMBL/GenBank/DDBJ databases">
        <authorList>
            <person name="Evans L.H."/>
            <person name="Alamgir A."/>
            <person name="Owens N."/>
            <person name="Weber N.D."/>
            <person name="Virtaneva K."/>
            <person name="Barbian K."/>
            <person name="Babar A."/>
            <person name="Rosenke K."/>
        </authorList>
    </citation>
    <scope>NUCLEOTIDE SEQUENCE</scope>
    <source>
        <strain evidence="1">86</strain>
    </source>
</reference>
<dbReference type="NCBIfam" id="NF045662">
    <property type="entry name" value="DVU0298_fam"/>
    <property type="match status" value="1"/>
</dbReference>
<dbReference type="EMBL" id="FLUQ01000002">
    <property type="protein sequence ID" value="SBW03696.1"/>
    <property type="molecule type" value="Genomic_DNA"/>
</dbReference>
<sequence length="257" mass="27550">MTRFKKMKQRLEALLLPPAWPEDAKSIPEDAAAVTGMEAVSPLLALLPRGGLLKWRAVILLGRVTAALAAGSSQDSPHNSMPGSMEDARTVMRRCMWHLNEDSGNMGWGIAEAMGEIAAKSPLLAREYGRVILSYARDTGFADNFIDHAALRRGAYWAIGRFAPRYPAYRGEAAELLLAGLRDEDGQSRGIAAWGLGNLAAAGSFPDAGAREKVKAALAGVGNQDPCEVLEGLHCRVEPAVSFARQALNRLEDRGGG</sequence>
<accession>A0A212JW55</accession>
<proteinExistence type="predicted"/>
<dbReference type="AlphaFoldDB" id="A0A212JW55"/>
<name>A0A212JW55_9DELT</name>
<dbReference type="InterPro" id="IPR054701">
    <property type="entry name" value="DVU0298-like"/>
</dbReference>
<dbReference type="InterPro" id="IPR016024">
    <property type="entry name" value="ARM-type_fold"/>
</dbReference>
<keyword evidence="1" id="KW-0456">Lyase</keyword>
<evidence type="ECO:0000313" key="1">
    <source>
        <dbReference type="EMBL" id="SBW03696.1"/>
    </source>
</evidence>
<dbReference type="InterPro" id="IPR011989">
    <property type="entry name" value="ARM-like"/>
</dbReference>
<dbReference type="Gene3D" id="1.25.10.10">
    <property type="entry name" value="Leucine-rich Repeat Variant"/>
    <property type="match status" value="1"/>
</dbReference>